<sequence length="292" mass="32648">MLRRGRKSGGESKAVWPYGGVVRYHLVENLPSCGRMILKENSEESPYRCVGACLVLCKRFHPQVSGSNLNQRVDCLFWSSVVDSRVDWLESLEEQDCAGSVHMCWKTLHQQQSGPKATASCSGVAVISEYCKGNSSAVEYPLGQKLVGLHIEDVSFATDQTERHLEVGNTGYGNYDSSTKRRLLVSLGIFLRIYYKGGMLGPSLGTRMRPEVTVIVLLYQRATLMIRNAVVGQRRMVDRIWQDAITVGTKLEKLLSIEYASRRPYVVHGHMGKLAKSGSTEMENIDEDVHCE</sequence>
<gene>
    <name evidence="1" type="ORF">Adt_35402</name>
</gene>
<evidence type="ECO:0000313" key="2">
    <source>
        <dbReference type="Proteomes" id="UP001604336"/>
    </source>
</evidence>
<accession>A0ABD1QEM1</accession>
<keyword evidence="2" id="KW-1185">Reference proteome</keyword>
<protein>
    <submittedName>
        <fullName evidence="1">Uncharacterized protein</fullName>
    </submittedName>
</protein>
<reference evidence="2" key="1">
    <citation type="submission" date="2024-07" db="EMBL/GenBank/DDBJ databases">
        <title>Two chromosome-level genome assemblies of Korean endemic species Abeliophyllum distichum and Forsythia ovata (Oleaceae).</title>
        <authorList>
            <person name="Jang H."/>
        </authorList>
    </citation>
    <scope>NUCLEOTIDE SEQUENCE [LARGE SCALE GENOMIC DNA]</scope>
</reference>
<dbReference type="Proteomes" id="UP001604336">
    <property type="component" value="Unassembled WGS sequence"/>
</dbReference>
<name>A0ABD1QEM1_9LAMI</name>
<dbReference type="AlphaFoldDB" id="A0ABD1QEM1"/>
<dbReference type="EMBL" id="JBFOLK010000011">
    <property type="protein sequence ID" value="KAL2474666.1"/>
    <property type="molecule type" value="Genomic_DNA"/>
</dbReference>
<proteinExistence type="predicted"/>
<comment type="caution">
    <text evidence="1">The sequence shown here is derived from an EMBL/GenBank/DDBJ whole genome shotgun (WGS) entry which is preliminary data.</text>
</comment>
<evidence type="ECO:0000313" key="1">
    <source>
        <dbReference type="EMBL" id="KAL2474666.1"/>
    </source>
</evidence>
<organism evidence="1 2">
    <name type="scientific">Abeliophyllum distichum</name>
    <dbReference type="NCBI Taxonomy" id="126358"/>
    <lineage>
        <taxon>Eukaryota</taxon>
        <taxon>Viridiplantae</taxon>
        <taxon>Streptophyta</taxon>
        <taxon>Embryophyta</taxon>
        <taxon>Tracheophyta</taxon>
        <taxon>Spermatophyta</taxon>
        <taxon>Magnoliopsida</taxon>
        <taxon>eudicotyledons</taxon>
        <taxon>Gunneridae</taxon>
        <taxon>Pentapetalae</taxon>
        <taxon>asterids</taxon>
        <taxon>lamiids</taxon>
        <taxon>Lamiales</taxon>
        <taxon>Oleaceae</taxon>
        <taxon>Forsythieae</taxon>
        <taxon>Abeliophyllum</taxon>
    </lineage>
</organism>